<proteinExistence type="predicted"/>
<evidence type="ECO:0000313" key="3">
    <source>
        <dbReference type="Proteomes" id="UP000663903"/>
    </source>
</evidence>
<accession>A0A975CJV1</accession>
<gene>
    <name evidence="2" type="ORF">J1M35_18400</name>
</gene>
<keyword evidence="3" id="KW-1185">Reference proteome</keyword>
<dbReference type="EMBL" id="CP071796">
    <property type="protein sequence ID" value="QTD47515.1"/>
    <property type="molecule type" value="Genomic_DNA"/>
</dbReference>
<dbReference type="Proteomes" id="UP000663903">
    <property type="component" value="Chromosome"/>
</dbReference>
<name>A0A975CJV1_9BURK</name>
<evidence type="ECO:0000313" key="2">
    <source>
        <dbReference type="EMBL" id="QTD47515.1"/>
    </source>
</evidence>
<evidence type="ECO:0000256" key="1">
    <source>
        <dbReference type="SAM" id="MobiDB-lite"/>
    </source>
</evidence>
<dbReference type="AlphaFoldDB" id="A0A975CJV1"/>
<dbReference type="RefSeq" id="WP_208011622.1">
    <property type="nucleotide sequence ID" value="NZ_CP071796.1"/>
</dbReference>
<organism evidence="2 3">
    <name type="scientific">Ottowia testudinis</name>
    <dbReference type="NCBI Taxonomy" id="2816950"/>
    <lineage>
        <taxon>Bacteria</taxon>
        <taxon>Pseudomonadati</taxon>
        <taxon>Pseudomonadota</taxon>
        <taxon>Betaproteobacteria</taxon>
        <taxon>Burkholderiales</taxon>
        <taxon>Comamonadaceae</taxon>
        <taxon>Ottowia</taxon>
    </lineage>
</organism>
<reference evidence="2" key="1">
    <citation type="submission" date="2021-03" db="EMBL/GenBank/DDBJ databases">
        <title>Ottowia sp. 27C isolated from the cloaca of a Giant Asian pond turtle (Heosemys grandis).</title>
        <authorList>
            <person name="Spergser J."/>
            <person name="Busse H.-J."/>
        </authorList>
    </citation>
    <scope>NUCLEOTIDE SEQUENCE</scope>
    <source>
        <strain evidence="2">27C</strain>
    </source>
</reference>
<protein>
    <submittedName>
        <fullName evidence="2">Uncharacterized protein</fullName>
    </submittedName>
</protein>
<sequence>MRTFSKPFPKHSVPPRSLTPSPLGRAQPVQMDAEQVKRQGWREQHILVIAQDDARLDFLERQLIASIGERLYGVRNQQGGHHG</sequence>
<dbReference type="KEGG" id="otd:J1M35_18400"/>
<feature type="region of interest" description="Disordered" evidence="1">
    <location>
        <begin position="1"/>
        <end position="27"/>
    </location>
</feature>